<evidence type="ECO:0000256" key="3">
    <source>
        <dbReference type="ARBA" id="ARBA00022475"/>
    </source>
</evidence>
<feature type="transmembrane region" description="Helical" evidence="7">
    <location>
        <begin position="135"/>
        <end position="156"/>
    </location>
</feature>
<comment type="similarity">
    <text evidence="2 7">Belongs to the XK family.</text>
</comment>
<comment type="caution">
    <text evidence="9">The sequence shown here is derived from an EMBL/GenBank/DDBJ whole genome shotgun (WGS) entry which is preliminary data.</text>
</comment>
<feature type="compositionally biased region" description="Polar residues" evidence="8">
    <location>
        <begin position="744"/>
        <end position="766"/>
    </location>
</feature>
<dbReference type="PANTHER" id="PTHR16024">
    <property type="entry name" value="XK-RELATED PROTEIN"/>
    <property type="match status" value="1"/>
</dbReference>
<name>A0A9Q1BWM0_HOLLE</name>
<evidence type="ECO:0000313" key="9">
    <source>
        <dbReference type="EMBL" id="KAJ8034087.1"/>
    </source>
</evidence>
<evidence type="ECO:0000256" key="8">
    <source>
        <dbReference type="SAM" id="MobiDB-lite"/>
    </source>
</evidence>
<gene>
    <name evidence="9" type="ORF">HOLleu_24513</name>
</gene>
<dbReference type="Proteomes" id="UP001152320">
    <property type="component" value="Chromosome 11"/>
</dbReference>
<accession>A0A9Q1BWM0</accession>
<comment type="subcellular location">
    <subcellularLocation>
        <location evidence="1">Cell membrane</location>
        <topology evidence="1">Multi-pass membrane protein</topology>
    </subcellularLocation>
    <subcellularLocation>
        <location evidence="7">Membrane</location>
        <topology evidence="7">Multi-pass membrane protein</topology>
    </subcellularLocation>
</comment>
<feature type="compositionally biased region" description="Basic and acidic residues" evidence="8">
    <location>
        <begin position="555"/>
        <end position="572"/>
    </location>
</feature>
<keyword evidence="10" id="KW-1185">Reference proteome</keyword>
<dbReference type="InterPro" id="IPR050895">
    <property type="entry name" value="XK-related_scramblase"/>
</dbReference>
<evidence type="ECO:0000256" key="5">
    <source>
        <dbReference type="ARBA" id="ARBA00022989"/>
    </source>
</evidence>
<feature type="region of interest" description="Disordered" evidence="8">
    <location>
        <begin position="539"/>
        <end position="590"/>
    </location>
</feature>
<proteinExistence type="inferred from homology"/>
<dbReference type="Pfam" id="PF09815">
    <property type="entry name" value="XK-related"/>
    <property type="match status" value="1"/>
</dbReference>
<evidence type="ECO:0000256" key="6">
    <source>
        <dbReference type="ARBA" id="ARBA00023136"/>
    </source>
</evidence>
<keyword evidence="5 7" id="KW-1133">Transmembrane helix</keyword>
<evidence type="ECO:0000313" key="10">
    <source>
        <dbReference type="Proteomes" id="UP001152320"/>
    </source>
</evidence>
<feature type="compositionally biased region" description="Basic and acidic residues" evidence="8">
    <location>
        <begin position="685"/>
        <end position="704"/>
    </location>
</feature>
<dbReference type="AlphaFoldDB" id="A0A9Q1BWM0"/>
<dbReference type="GO" id="GO:0005886">
    <property type="term" value="C:plasma membrane"/>
    <property type="evidence" value="ECO:0007669"/>
    <property type="project" value="UniProtKB-SubCell"/>
</dbReference>
<dbReference type="InterPro" id="IPR018629">
    <property type="entry name" value="XK-rel"/>
</dbReference>
<feature type="region of interest" description="Disordered" evidence="8">
    <location>
        <begin position="663"/>
        <end position="812"/>
    </location>
</feature>
<dbReference type="OrthoDB" id="6356248at2759"/>
<feature type="transmembrane region" description="Helical" evidence="7">
    <location>
        <begin position="291"/>
        <end position="311"/>
    </location>
</feature>
<keyword evidence="6 7" id="KW-0472">Membrane</keyword>
<feature type="transmembrane region" description="Helical" evidence="7">
    <location>
        <begin position="28"/>
        <end position="50"/>
    </location>
</feature>
<organism evidence="9 10">
    <name type="scientific">Holothuria leucospilota</name>
    <name type="common">Black long sea cucumber</name>
    <name type="synonym">Mertensiothuria leucospilota</name>
    <dbReference type="NCBI Taxonomy" id="206669"/>
    <lineage>
        <taxon>Eukaryota</taxon>
        <taxon>Metazoa</taxon>
        <taxon>Echinodermata</taxon>
        <taxon>Eleutherozoa</taxon>
        <taxon>Echinozoa</taxon>
        <taxon>Holothuroidea</taxon>
        <taxon>Aspidochirotacea</taxon>
        <taxon>Aspidochirotida</taxon>
        <taxon>Holothuriidae</taxon>
        <taxon>Holothuria</taxon>
    </lineage>
</organism>
<evidence type="ECO:0000256" key="1">
    <source>
        <dbReference type="ARBA" id="ARBA00004651"/>
    </source>
</evidence>
<protein>
    <recommendedName>
        <fullName evidence="7">XK-related protein</fullName>
    </recommendedName>
</protein>
<evidence type="ECO:0000256" key="4">
    <source>
        <dbReference type="ARBA" id="ARBA00022692"/>
    </source>
</evidence>
<evidence type="ECO:0000256" key="2">
    <source>
        <dbReference type="ARBA" id="ARBA00008789"/>
    </source>
</evidence>
<feature type="compositionally biased region" description="Polar residues" evidence="8">
    <location>
        <begin position="669"/>
        <end position="683"/>
    </location>
</feature>
<keyword evidence="4 7" id="KW-0812">Transmembrane</keyword>
<sequence length="877" mass="99550">MSSKYVYCLFFTDTLVTCQYFASGENAWGSLTLLFTIMPSVVIQFFSIRWYQMDEDLSPAKWIIHVLQLGPLYRYIIVLQTGLEAKKSKDLLDFDLLYHQQSDVCMLRLFESFMESAPQVVLQLYIMIATNEENFFTGISATVSLVSLCWAIAVYSRIHRRVREDKKVVSWPGVVLQAVWRIGMISSRVVALVLFATVFKAYVFLVIGIHWLVMFFWVFLQETDFSSTWLEERLFNAVIAIIYIFCFFNLKEGTSRYRVFVFYTVIFVENVGFLMLWHSSPEAERDIYTEIGFSIVFGGFFIGVTCMILYYRYLHPHSSVGCCSTAKTNHQPCLQHEDVVNHSKGLEAEISPRSHTPSPCSDFIVNQQSPLAIPVSQFTTPVSRPLSAKSSRLLESITDADYVDKRFSEGHSKPQYGRNVGPQRAKSESCLCLEDSVFEGNLSVARSAQGLISSLSKDTKQLGDWMEQYAKERKIFTKNVLDALKIGKDGVSSTEQIVKDMEKKATLSTTNLTSNPHDRKHEQKPQAILRVDSVSKRLLKGNADRKMHRSFRRQLKFEEKSENNSEGQKKDTALIGSAKHEHKSSGDHYKLPVDNVKAKAMVFENLSINNSGLIQSPLKERAKKVTENEMNNVPTNKELKATSLLVKDKQVCDYNNDRLSSELVKSKQHSSPSKHISVNSSVRLETAKINKENKPQVSIKREPITESESMSGYQQPTGQDKMMDCNPCEQQEPPTLELGHMSDQKQSQQTEENATTKLSGQDSIYSQKRPLKRGVSSDMQTFNSSDLRRKSPLGEIQQKASLTPGKMSKQVVSGKENIYLKKKPRKSFGQVNIEDIKESIANSPKKELIKSRRSVSRIPTDIVSNTVSRFTGTPEKK</sequence>
<evidence type="ECO:0000256" key="7">
    <source>
        <dbReference type="RuleBase" id="RU910716"/>
    </source>
</evidence>
<keyword evidence="3" id="KW-1003">Cell membrane</keyword>
<reference evidence="9" key="1">
    <citation type="submission" date="2021-10" db="EMBL/GenBank/DDBJ databases">
        <title>Tropical sea cucumber genome reveals ecological adaptation and Cuvierian tubules defense mechanism.</title>
        <authorList>
            <person name="Chen T."/>
        </authorList>
    </citation>
    <scope>NUCLEOTIDE SEQUENCE</scope>
    <source>
        <strain evidence="9">Nanhai2018</strain>
        <tissue evidence="9">Muscle</tissue>
    </source>
</reference>
<feature type="transmembrane region" description="Helical" evidence="7">
    <location>
        <begin position="189"/>
        <end position="213"/>
    </location>
</feature>
<dbReference type="EMBL" id="JAIZAY010000011">
    <property type="protein sequence ID" value="KAJ8034087.1"/>
    <property type="molecule type" value="Genomic_DNA"/>
</dbReference>
<feature type="compositionally biased region" description="Polar residues" evidence="8">
    <location>
        <begin position="706"/>
        <end position="718"/>
    </location>
</feature>
<feature type="transmembrane region" description="Helical" evidence="7">
    <location>
        <begin position="257"/>
        <end position="279"/>
    </location>
</feature>
<dbReference type="PANTHER" id="PTHR16024:SF28">
    <property type="entry name" value="XK-RELATED PROTEIN"/>
    <property type="match status" value="1"/>
</dbReference>
<feature type="transmembrane region" description="Helical" evidence="7">
    <location>
        <begin position="233"/>
        <end position="250"/>
    </location>
</feature>